<proteinExistence type="predicted"/>
<name>A0ABU0ALM0_9BACI</name>
<evidence type="ECO:0000313" key="1">
    <source>
        <dbReference type="EMBL" id="MDQ0272168.1"/>
    </source>
</evidence>
<gene>
    <name evidence="1" type="ORF">J2S17_004060</name>
</gene>
<organism evidence="1 2">
    <name type="scientific">Cytobacillus purgationiresistens</name>
    <dbReference type="NCBI Taxonomy" id="863449"/>
    <lineage>
        <taxon>Bacteria</taxon>
        <taxon>Bacillati</taxon>
        <taxon>Bacillota</taxon>
        <taxon>Bacilli</taxon>
        <taxon>Bacillales</taxon>
        <taxon>Bacillaceae</taxon>
        <taxon>Cytobacillus</taxon>
    </lineage>
</organism>
<accession>A0ABU0ALM0</accession>
<protein>
    <submittedName>
        <fullName evidence="1">Uncharacterized protein</fullName>
    </submittedName>
</protein>
<reference evidence="1 2" key="1">
    <citation type="submission" date="2023-07" db="EMBL/GenBank/DDBJ databases">
        <title>Genomic Encyclopedia of Type Strains, Phase IV (KMG-IV): sequencing the most valuable type-strain genomes for metagenomic binning, comparative biology and taxonomic classification.</title>
        <authorList>
            <person name="Goeker M."/>
        </authorList>
    </citation>
    <scope>NUCLEOTIDE SEQUENCE [LARGE SCALE GENOMIC DNA]</scope>
    <source>
        <strain evidence="1 2">DSM 23494</strain>
    </source>
</reference>
<dbReference type="Proteomes" id="UP001238088">
    <property type="component" value="Unassembled WGS sequence"/>
</dbReference>
<keyword evidence="2" id="KW-1185">Reference proteome</keyword>
<dbReference type="EMBL" id="JAUSUB010000020">
    <property type="protein sequence ID" value="MDQ0272168.1"/>
    <property type="molecule type" value="Genomic_DNA"/>
</dbReference>
<evidence type="ECO:0000313" key="2">
    <source>
        <dbReference type="Proteomes" id="UP001238088"/>
    </source>
</evidence>
<comment type="caution">
    <text evidence="1">The sequence shown here is derived from an EMBL/GenBank/DDBJ whole genome shotgun (WGS) entry which is preliminary data.</text>
</comment>
<sequence>MNQNQIKHRAVLGKIKLYIPGKPVEDVQRELGAAAK</sequence>